<dbReference type="GO" id="GO:0051537">
    <property type="term" value="F:2 iron, 2 sulfur cluster binding"/>
    <property type="evidence" value="ECO:0007669"/>
    <property type="project" value="TreeGrafter"/>
</dbReference>
<accession>A0AAD7Q805</accession>
<proteinExistence type="inferred from homology"/>
<name>A0AAD7Q805_QUISA</name>
<comment type="similarity">
    <text evidence="1">Belongs to the HesB/IscA family.</text>
</comment>
<dbReference type="KEGG" id="qsa:O6P43_005945"/>
<dbReference type="AlphaFoldDB" id="A0AAD7Q805"/>
<dbReference type="EMBL" id="JARAOO010000003">
    <property type="protein sequence ID" value="KAJ7976126.1"/>
    <property type="molecule type" value="Genomic_DNA"/>
</dbReference>
<dbReference type="GO" id="GO:0005739">
    <property type="term" value="C:mitochondrion"/>
    <property type="evidence" value="ECO:0007669"/>
    <property type="project" value="TreeGrafter"/>
</dbReference>
<organism evidence="2 3">
    <name type="scientific">Quillaja saponaria</name>
    <name type="common">Soap bark tree</name>
    <dbReference type="NCBI Taxonomy" id="32244"/>
    <lineage>
        <taxon>Eukaryota</taxon>
        <taxon>Viridiplantae</taxon>
        <taxon>Streptophyta</taxon>
        <taxon>Embryophyta</taxon>
        <taxon>Tracheophyta</taxon>
        <taxon>Spermatophyta</taxon>
        <taxon>Magnoliopsida</taxon>
        <taxon>eudicotyledons</taxon>
        <taxon>Gunneridae</taxon>
        <taxon>Pentapetalae</taxon>
        <taxon>rosids</taxon>
        <taxon>fabids</taxon>
        <taxon>Fabales</taxon>
        <taxon>Quillajaceae</taxon>
        <taxon>Quillaja</taxon>
    </lineage>
</organism>
<evidence type="ECO:0000313" key="3">
    <source>
        <dbReference type="Proteomes" id="UP001163823"/>
    </source>
</evidence>
<dbReference type="GO" id="GO:0051539">
    <property type="term" value="F:4 iron, 4 sulfur cluster binding"/>
    <property type="evidence" value="ECO:0007669"/>
    <property type="project" value="TreeGrafter"/>
</dbReference>
<protein>
    <submittedName>
        <fullName evidence="2">Iron-sulfur assembly protein IscA-like 2, mitochondrial</fullName>
    </submittedName>
</protein>
<dbReference type="GO" id="GO:0016226">
    <property type="term" value="P:iron-sulfur cluster assembly"/>
    <property type="evidence" value="ECO:0007669"/>
    <property type="project" value="TreeGrafter"/>
</dbReference>
<dbReference type="GO" id="GO:0005506">
    <property type="term" value="F:iron ion binding"/>
    <property type="evidence" value="ECO:0007669"/>
    <property type="project" value="TreeGrafter"/>
</dbReference>
<evidence type="ECO:0000313" key="2">
    <source>
        <dbReference type="EMBL" id="KAJ7976126.1"/>
    </source>
</evidence>
<sequence length="104" mass="11604">MPGSFIQRLAPYFTARIRQNQRLLSSSSALHHATSPSPSSSLEAVQMTDNCIRRMKELEASESSEDGKLLRLCVETGGCSGFQYVFNLDDKINSDDRVFEREGS</sequence>
<dbReference type="Proteomes" id="UP001163823">
    <property type="component" value="Chromosome 3"/>
</dbReference>
<evidence type="ECO:0000256" key="1">
    <source>
        <dbReference type="ARBA" id="ARBA00006718"/>
    </source>
</evidence>
<reference evidence="2" key="1">
    <citation type="journal article" date="2023" name="Science">
        <title>Elucidation of the pathway for biosynthesis of saponin adjuvants from the soapbark tree.</title>
        <authorList>
            <person name="Reed J."/>
            <person name="Orme A."/>
            <person name="El-Demerdash A."/>
            <person name="Owen C."/>
            <person name="Martin L.B.B."/>
            <person name="Misra R.C."/>
            <person name="Kikuchi S."/>
            <person name="Rejzek M."/>
            <person name="Martin A.C."/>
            <person name="Harkess A."/>
            <person name="Leebens-Mack J."/>
            <person name="Louveau T."/>
            <person name="Stephenson M.J."/>
            <person name="Osbourn A."/>
        </authorList>
    </citation>
    <scope>NUCLEOTIDE SEQUENCE</scope>
    <source>
        <strain evidence="2">S10</strain>
    </source>
</reference>
<dbReference type="InterPro" id="IPR035903">
    <property type="entry name" value="HesB-like_dom_sf"/>
</dbReference>
<dbReference type="PANTHER" id="PTHR43011">
    <property type="entry name" value="IRON-SULFUR CLUSTER ASSEMBLY 2 HOMOLOG, MITOCHONDRIAL"/>
    <property type="match status" value="1"/>
</dbReference>
<dbReference type="SUPFAM" id="SSF89360">
    <property type="entry name" value="HesB-like domain"/>
    <property type="match status" value="1"/>
</dbReference>
<dbReference type="Gene3D" id="2.60.300.12">
    <property type="entry name" value="HesB-like domain"/>
    <property type="match status" value="1"/>
</dbReference>
<dbReference type="PANTHER" id="PTHR43011:SF1">
    <property type="entry name" value="IRON-SULFUR CLUSTER ASSEMBLY 2 HOMOLOG, MITOCHONDRIAL"/>
    <property type="match status" value="1"/>
</dbReference>
<gene>
    <name evidence="2" type="ORF">O6P43_005945</name>
</gene>
<comment type="caution">
    <text evidence="2">The sequence shown here is derived from an EMBL/GenBank/DDBJ whole genome shotgun (WGS) entry which is preliminary data.</text>
</comment>
<keyword evidence="3" id="KW-1185">Reference proteome</keyword>